<evidence type="ECO:0000256" key="10">
    <source>
        <dbReference type="ARBA" id="ARBA00022857"/>
    </source>
</evidence>
<dbReference type="InterPro" id="IPR002734">
    <property type="entry name" value="RibDG_C"/>
</dbReference>
<comment type="catalytic activity">
    <reaction evidence="13">
        <text>2,5-diamino-6-hydroxy-4-(5-phosphoribosylamino)-pyrimidine + H2O + H(+) = 5-amino-6-(5-phospho-D-ribosylamino)uracil + NH4(+)</text>
        <dbReference type="Rhea" id="RHEA:21868"/>
        <dbReference type="ChEBI" id="CHEBI:15377"/>
        <dbReference type="ChEBI" id="CHEBI:15378"/>
        <dbReference type="ChEBI" id="CHEBI:28938"/>
        <dbReference type="ChEBI" id="CHEBI:58453"/>
        <dbReference type="ChEBI" id="CHEBI:58614"/>
        <dbReference type="EC" id="3.5.4.26"/>
    </reaction>
</comment>
<dbReference type="NCBIfam" id="TIGR00227">
    <property type="entry name" value="ribD_Cterm"/>
    <property type="match status" value="1"/>
</dbReference>
<evidence type="ECO:0000313" key="18">
    <source>
        <dbReference type="EMBL" id="SKA02295.1"/>
    </source>
</evidence>
<keyword evidence="6 13" id="KW-0686">Riboflavin biosynthesis</keyword>
<feature type="binding site" evidence="15">
    <location>
        <position position="209"/>
    </location>
    <ligand>
        <name>substrate</name>
    </ligand>
</feature>
<feature type="binding site" evidence="15">
    <location>
        <position position="172"/>
    </location>
    <ligand>
        <name>NADP(+)</name>
        <dbReference type="ChEBI" id="CHEBI:58349"/>
    </ligand>
</feature>
<evidence type="ECO:0000256" key="16">
    <source>
        <dbReference type="PIRSR" id="PIRSR006769-3"/>
    </source>
</evidence>
<evidence type="ECO:0000256" key="4">
    <source>
        <dbReference type="ARBA" id="ARBA00005259"/>
    </source>
</evidence>
<evidence type="ECO:0000256" key="6">
    <source>
        <dbReference type="ARBA" id="ARBA00022619"/>
    </source>
</evidence>
<dbReference type="GeneID" id="303368186"/>
<keyword evidence="10 13" id="KW-0521">NADP</keyword>
<evidence type="ECO:0000259" key="17">
    <source>
        <dbReference type="PROSITE" id="PS51747"/>
    </source>
</evidence>
<evidence type="ECO:0000256" key="12">
    <source>
        <dbReference type="ARBA" id="ARBA00023268"/>
    </source>
</evidence>
<reference evidence="18 19" key="1">
    <citation type="submission" date="2017-02" db="EMBL/GenBank/DDBJ databases">
        <authorList>
            <person name="Peterson S.W."/>
        </authorList>
    </citation>
    <scope>NUCLEOTIDE SEQUENCE [LARGE SCALE GENOMIC DNA]</scope>
    <source>
        <strain evidence="18 19">ATCC BAA-909</strain>
    </source>
</reference>
<dbReference type="GO" id="GO:0009231">
    <property type="term" value="P:riboflavin biosynthetic process"/>
    <property type="evidence" value="ECO:0007669"/>
    <property type="project" value="UniProtKB-UniPathway"/>
</dbReference>
<dbReference type="PANTHER" id="PTHR38011:SF7">
    <property type="entry name" value="2,5-DIAMINO-6-RIBOSYLAMINO-4(3H)-PYRIMIDINONE 5'-PHOSPHATE REDUCTASE"/>
    <property type="match status" value="1"/>
</dbReference>
<dbReference type="Pfam" id="PF00383">
    <property type="entry name" value="dCMP_cyt_deam_1"/>
    <property type="match status" value="1"/>
</dbReference>
<feature type="binding site" evidence="15">
    <location>
        <position position="186"/>
    </location>
    <ligand>
        <name>substrate</name>
    </ligand>
</feature>
<keyword evidence="8 13" id="KW-0378">Hydrolase</keyword>
<dbReference type="PROSITE" id="PS00903">
    <property type="entry name" value="CYT_DCMP_DEAMINASES_1"/>
    <property type="match status" value="1"/>
</dbReference>
<dbReference type="InterPro" id="IPR004794">
    <property type="entry name" value="Eubact_RibD"/>
</dbReference>
<accession>A0A1T4QF11</accession>
<feature type="binding site" evidence="16">
    <location>
        <position position="86"/>
    </location>
    <ligand>
        <name>Zn(2+)</name>
        <dbReference type="ChEBI" id="CHEBI:29105"/>
        <note>catalytic</note>
    </ligand>
</feature>
<dbReference type="RefSeq" id="WP_200806576.1">
    <property type="nucleotide sequence ID" value="NZ_FUXC01000013.1"/>
</dbReference>
<feature type="binding site" evidence="15">
    <location>
        <position position="206"/>
    </location>
    <ligand>
        <name>substrate</name>
    </ligand>
</feature>
<dbReference type="FunFam" id="3.40.140.10:FF:000025">
    <property type="entry name" value="Riboflavin biosynthesis protein RibD"/>
    <property type="match status" value="1"/>
</dbReference>
<dbReference type="Gene3D" id="3.40.430.10">
    <property type="entry name" value="Dihydrofolate Reductase, subunit A"/>
    <property type="match status" value="1"/>
</dbReference>
<feature type="binding site" evidence="15">
    <location>
        <position position="226"/>
    </location>
    <ligand>
        <name>NADP(+)</name>
        <dbReference type="ChEBI" id="CHEBI:58349"/>
    </ligand>
</feature>
<dbReference type="CDD" id="cd01284">
    <property type="entry name" value="Riboflavin_deaminase-reductase"/>
    <property type="match status" value="1"/>
</dbReference>
<dbReference type="GO" id="GO:0008270">
    <property type="term" value="F:zinc ion binding"/>
    <property type="evidence" value="ECO:0007669"/>
    <property type="project" value="InterPro"/>
</dbReference>
<feature type="binding site" evidence="16">
    <location>
        <position position="49"/>
    </location>
    <ligand>
        <name>Zn(2+)</name>
        <dbReference type="ChEBI" id="CHEBI:29105"/>
        <note>catalytic</note>
    </ligand>
</feature>
<feature type="binding site" evidence="15">
    <location>
        <position position="202"/>
    </location>
    <ligand>
        <name>NADP(+)</name>
        <dbReference type="ChEBI" id="CHEBI:58349"/>
    </ligand>
</feature>
<evidence type="ECO:0000256" key="2">
    <source>
        <dbReference type="ARBA" id="ARBA00004882"/>
    </source>
</evidence>
<evidence type="ECO:0000256" key="13">
    <source>
        <dbReference type="PIRNR" id="PIRNR006769"/>
    </source>
</evidence>
<dbReference type="PANTHER" id="PTHR38011">
    <property type="entry name" value="DIHYDROFOLATE REDUCTASE FAMILY PROTEIN (AFU_ORTHOLOGUE AFUA_8G06820)"/>
    <property type="match status" value="1"/>
</dbReference>
<evidence type="ECO:0000256" key="5">
    <source>
        <dbReference type="ARBA" id="ARBA00007417"/>
    </source>
</evidence>
<dbReference type="PIRSF" id="PIRSF006769">
    <property type="entry name" value="RibD"/>
    <property type="match status" value="1"/>
</dbReference>
<keyword evidence="9 13" id="KW-0862">Zinc</keyword>
<feature type="binding site" evidence="16">
    <location>
        <position position="77"/>
    </location>
    <ligand>
        <name>Zn(2+)</name>
        <dbReference type="ChEBI" id="CHEBI:29105"/>
        <note>catalytic</note>
    </ligand>
</feature>
<dbReference type="STRING" id="225004.SAMN02745152_01959"/>
<evidence type="ECO:0000256" key="9">
    <source>
        <dbReference type="ARBA" id="ARBA00022833"/>
    </source>
</evidence>
<keyword evidence="19" id="KW-1185">Reference proteome</keyword>
<comment type="cofactor">
    <cofactor evidence="13 16">
        <name>Zn(2+)</name>
        <dbReference type="ChEBI" id="CHEBI:29105"/>
    </cofactor>
    <text evidence="13 16">Binds 1 zinc ion.</text>
</comment>
<evidence type="ECO:0000256" key="8">
    <source>
        <dbReference type="ARBA" id="ARBA00022801"/>
    </source>
</evidence>
<evidence type="ECO:0000256" key="11">
    <source>
        <dbReference type="ARBA" id="ARBA00023002"/>
    </source>
</evidence>
<dbReference type="GO" id="GO:0008835">
    <property type="term" value="F:diaminohydroxyphosphoribosylaminopyrimidine deaminase activity"/>
    <property type="evidence" value="ECO:0007669"/>
    <property type="project" value="UniProtKB-EC"/>
</dbReference>
<evidence type="ECO:0000256" key="1">
    <source>
        <dbReference type="ARBA" id="ARBA00002151"/>
    </source>
</evidence>
<comment type="similarity">
    <text evidence="5 13">In the C-terminal section; belongs to the HTP reductase family.</text>
</comment>
<dbReference type="GO" id="GO:0008703">
    <property type="term" value="F:5-amino-6-(5-phosphoribosylamino)uracil reductase activity"/>
    <property type="evidence" value="ECO:0007669"/>
    <property type="project" value="UniProtKB-EC"/>
</dbReference>
<dbReference type="InterPro" id="IPR011549">
    <property type="entry name" value="RibD_C"/>
</dbReference>
<dbReference type="GO" id="GO:0050661">
    <property type="term" value="F:NADP binding"/>
    <property type="evidence" value="ECO:0007669"/>
    <property type="project" value="InterPro"/>
</dbReference>
<dbReference type="InterPro" id="IPR024072">
    <property type="entry name" value="DHFR-like_dom_sf"/>
</dbReference>
<evidence type="ECO:0000256" key="7">
    <source>
        <dbReference type="ARBA" id="ARBA00022723"/>
    </source>
</evidence>
<gene>
    <name evidence="18" type="ORF">SAMN02745152_01959</name>
</gene>
<name>A0A1T4QF11_9SPIR</name>
<dbReference type="InterPro" id="IPR016192">
    <property type="entry name" value="APOBEC/CMP_deaminase_Zn-bd"/>
</dbReference>
<feature type="binding site" evidence="15">
    <location>
        <position position="170"/>
    </location>
    <ligand>
        <name>substrate</name>
    </ligand>
</feature>
<dbReference type="UniPathway" id="UPA00275">
    <property type="reaction ID" value="UER00401"/>
</dbReference>
<dbReference type="EC" id="1.1.1.193" evidence="13"/>
<dbReference type="InterPro" id="IPR016193">
    <property type="entry name" value="Cytidine_deaminase-like"/>
</dbReference>
<feature type="binding site" evidence="15">
    <location>
        <position position="156"/>
    </location>
    <ligand>
        <name>NADP(+)</name>
        <dbReference type="ChEBI" id="CHEBI:58349"/>
    </ligand>
</feature>
<protein>
    <recommendedName>
        <fullName evidence="13">Riboflavin biosynthesis protein RibD</fullName>
    </recommendedName>
    <domain>
        <recommendedName>
            <fullName evidence="13">Diaminohydroxyphosphoribosylaminopyrimidine deaminase</fullName>
            <shortName evidence="13">DRAP deaminase</shortName>
            <ecNumber evidence="13">3.5.4.26</ecNumber>
        </recommendedName>
        <alternativeName>
            <fullName evidence="13">Riboflavin-specific deaminase</fullName>
        </alternativeName>
    </domain>
    <domain>
        <recommendedName>
            <fullName evidence="13">5-amino-6-(5-phosphoribosylamino)uracil reductase</fullName>
            <ecNumber evidence="13">1.1.1.193</ecNumber>
        </recommendedName>
        <alternativeName>
            <fullName evidence="13">HTP reductase</fullName>
        </alternativeName>
    </domain>
</protein>
<organism evidence="18 19">
    <name type="scientific">Treponema berlinense</name>
    <dbReference type="NCBI Taxonomy" id="225004"/>
    <lineage>
        <taxon>Bacteria</taxon>
        <taxon>Pseudomonadati</taxon>
        <taxon>Spirochaetota</taxon>
        <taxon>Spirochaetia</taxon>
        <taxon>Spirochaetales</taxon>
        <taxon>Treponemataceae</taxon>
        <taxon>Treponema</taxon>
    </lineage>
</organism>
<evidence type="ECO:0000313" key="19">
    <source>
        <dbReference type="Proteomes" id="UP000190395"/>
    </source>
</evidence>
<comment type="similarity">
    <text evidence="4 13">In the N-terminal section; belongs to the cytidine and deoxycytidylate deaminase family.</text>
</comment>
<dbReference type="InterPro" id="IPR002125">
    <property type="entry name" value="CMP_dCMP_dom"/>
</dbReference>
<evidence type="ECO:0000256" key="14">
    <source>
        <dbReference type="PIRSR" id="PIRSR006769-1"/>
    </source>
</evidence>
<dbReference type="SUPFAM" id="SSF53927">
    <property type="entry name" value="Cytidine deaminase-like"/>
    <property type="match status" value="1"/>
</dbReference>
<dbReference type="Gene3D" id="3.40.140.10">
    <property type="entry name" value="Cytidine Deaminase, domain 2"/>
    <property type="match status" value="1"/>
</dbReference>
<comment type="pathway">
    <text evidence="2 13">Cofactor biosynthesis; riboflavin biosynthesis; 5-amino-6-(D-ribitylamino)uracil from GTP: step 2/4.</text>
</comment>
<feature type="active site" description="Proton donor" evidence="14">
    <location>
        <position position="51"/>
    </location>
</feature>
<keyword evidence="11 13" id="KW-0560">Oxidoreductase</keyword>
<feature type="domain" description="CMP/dCMP-type deaminase" evidence="17">
    <location>
        <begin position="1"/>
        <end position="124"/>
    </location>
</feature>
<dbReference type="InterPro" id="IPR050765">
    <property type="entry name" value="Riboflavin_Biosynth_HTPR"/>
</dbReference>
<comment type="catalytic activity">
    <reaction evidence="13">
        <text>5-amino-6-(5-phospho-D-ribitylamino)uracil + NADP(+) = 5-amino-6-(5-phospho-D-ribosylamino)uracil + NADPH + H(+)</text>
        <dbReference type="Rhea" id="RHEA:17845"/>
        <dbReference type="ChEBI" id="CHEBI:15378"/>
        <dbReference type="ChEBI" id="CHEBI:57783"/>
        <dbReference type="ChEBI" id="CHEBI:58349"/>
        <dbReference type="ChEBI" id="CHEBI:58421"/>
        <dbReference type="ChEBI" id="CHEBI:58453"/>
        <dbReference type="EC" id="1.1.1.193"/>
    </reaction>
</comment>
<dbReference type="EC" id="3.5.4.26" evidence="13"/>
<dbReference type="PROSITE" id="PS51747">
    <property type="entry name" value="CYT_DCMP_DEAMINASES_2"/>
    <property type="match status" value="1"/>
</dbReference>
<feature type="binding site" evidence="15">
    <location>
        <position position="301"/>
    </location>
    <ligand>
        <name>substrate</name>
    </ligand>
</feature>
<evidence type="ECO:0000256" key="3">
    <source>
        <dbReference type="ARBA" id="ARBA00004910"/>
    </source>
</evidence>
<dbReference type="EMBL" id="FUXC01000013">
    <property type="protein sequence ID" value="SKA02295.1"/>
    <property type="molecule type" value="Genomic_DNA"/>
</dbReference>
<dbReference type="AlphaFoldDB" id="A0A1T4QF11"/>
<dbReference type="Proteomes" id="UP000190395">
    <property type="component" value="Unassembled WGS sequence"/>
</dbReference>
<comment type="function">
    <text evidence="1 13">Converts 2,5-diamino-6-(ribosylamino)-4(3h)-pyrimidinone 5'-phosphate into 5-amino-6-(ribosylamino)-2,4(1h,3h)-pyrimidinedione 5'-phosphate.</text>
</comment>
<dbReference type="SUPFAM" id="SSF53597">
    <property type="entry name" value="Dihydrofolate reductase-like"/>
    <property type="match status" value="1"/>
</dbReference>
<comment type="pathway">
    <text evidence="3 13">Cofactor biosynthesis; riboflavin biosynthesis; 5-amino-6-(D-ribitylamino)uracil from GTP: step 3/4.</text>
</comment>
<feature type="binding site" evidence="15">
    <location>
        <begin position="303"/>
        <end position="309"/>
    </location>
    <ligand>
        <name>NADP(+)</name>
        <dbReference type="ChEBI" id="CHEBI:58349"/>
    </ligand>
</feature>
<proteinExistence type="inferred from homology"/>
<keyword evidence="12" id="KW-0511">Multifunctional enzyme</keyword>
<dbReference type="NCBIfam" id="TIGR00326">
    <property type="entry name" value="eubact_ribD"/>
    <property type="match status" value="1"/>
</dbReference>
<dbReference type="Pfam" id="PF01872">
    <property type="entry name" value="RibD_C"/>
    <property type="match status" value="1"/>
</dbReference>
<feature type="binding site" evidence="15">
    <location>
        <position position="198"/>
    </location>
    <ligand>
        <name>NADP(+)</name>
        <dbReference type="ChEBI" id="CHEBI:58349"/>
    </ligand>
</feature>
<keyword evidence="7 13" id="KW-0479">Metal-binding</keyword>
<sequence length="375" mass="41107">MKEEFMKSAIALAEKGRGFTNPNPLVGAVIVKNGKIIAEGWHHKLGSLHAERDALKNAAEKNVDVRGASIYVTLEPCCHTGRQPPCTQAIIESGISEVIYGSSDPNPLVNGKGKKILEAAGIKVTAGFLKEECDKLNPVFFHYIKNKMPYVILKYAITADGQTATSKAESRWITGQLARKNVHQTRANVMAVLTGIGTAKKDNPMLNVRLDDGLEHRQPVRVVLDSHLKLNPESALVQTAKEIPVIVFCKPELTKTELIKKEVLEIRGVKVLSAKPEKNHSLLYSQLKVLGEMGIDSVLVESGGTLNGSFFFEEKGLVQELQVYIAPKIFGNDGHTIFNPVKGKGIELPSECINLGKPQIEVFGEDILLKYVLQN</sequence>
<evidence type="ECO:0000256" key="15">
    <source>
        <dbReference type="PIRSR" id="PIRSR006769-2"/>
    </source>
</evidence>